<evidence type="ECO:0000313" key="5">
    <source>
        <dbReference type="Proteomes" id="UP000321393"/>
    </source>
</evidence>
<dbReference type="Proteomes" id="UP000321947">
    <property type="component" value="Unassembled WGS sequence"/>
</dbReference>
<evidence type="ECO:0000313" key="3">
    <source>
        <dbReference type="EMBL" id="KAA0037008.1"/>
    </source>
</evidence>
<gene>
    <name evidence="4" type="ORF">E5676_scaffold453G001210</name>
    <name evidence="3" type="ORF">E6C27_scaffold86G00940</name>
</gene>
<feature type="domain" description="Inhibitor I9" evidence="2">
    <location>
        <begin position="35"/>
        <end position="85"/>
    </location>
</feature>
<evidence type="ECO:0000256" key="1">
    <source>
        <dbReference type="SAM" id="MobiDB-lite"/>
    </source>
</evidence>
<proteinExistence type="predicted"/>
<dbReference type="PANTHER" id="PTHR48222:SF4">
    <property type="entry name" value="PROTEINASE INHIBITOR, PROPEPTIDE"/>
    <property type="match status" value="1"/>
</dbReference>
<evidence type="ECO:0000313" key="6">
    <source>
        <dbReference type="Proteomes" id="UP000321947"/>
    </source>
</evidence>
<dbReference type="InterPro" id="IPR037045">
    <property type="entry name" value="S8pro/Inhibitor_I9_sf"/>
</dbReference>
<sequence length="195" mass="21848">MADSDEASSTHSLASSISSSRPEGHIAYTETPPDEDPKHFHIRTLASALGSEEAPKNALVYSYKTAVGGFSAKLTPDQVSRVSRRSSEGRNASSRSMRKRGGQTAEIVEVIRNTMEFMNNQLKTIAERPKKQRQAEDEYRAEVVKQLQDIPELSSRGKVQLMRIIMHSFQDMEAFLMIPTELKLEYCTVLLENNA</sequence>
<dbReference type="GO" id="GO:0006508">
    <property type="term" value="P:proteolysis"/>
    <property type="evidence" value="ECO:0007669"/>
    <property type="project" value="UniProtKB-KW"/>
</dbReference>
<dbReference type="PANTHER" id="PTHR48222">
    <property type="entry name" value="PROTEINASE INHIBITOR, PROPEPTIDE"/>
    <property type="match status" value="1"/>
</dbReference>
<feature type="region of interest" description="Disordered" evidence="1">
    <location>
        <begin position="78"/>
        <end position="103"/>
    </location>
</feature>
<dbReference type="AlphaFoldDB" id="A0A5A7T2J7"/>
<dbReference type="Gene3D" id="3.30.70.80">
    <property type="entry name" value="Peptidase S8 propeptide/proteinase inhibitor I9"/>
    <property type="match status" value="1"/>
</dbReference>
<evidence type="ECO:0000313" key="4">
    <source>
        <dbReference type="EMBL" id="TYK06643.1"/>
    </source>
</evidence>
<dbReference type="OrthoDB" id="687377at2759"/>
<comment type="caution">
    <text evidence="3">The sequence shown here is derived from an EMBL/GenBank/DDBJ whole genome shotgun (WGS) entry which is preliminary data.</text>
</comment>
<dbReference type="EMBL" id="SSTE01019085">
    <property type="protein sequence ID" value="KAA0037008.1"/>
    <property type="molecule type" value="Genomic_DNA"/>
</dbReference>
<reference evidence="5 6" key="1">
    <citation type="submission" date="2019-08" db="EMBL/GenBank/DDBJ databases">
        <title>Draft genome sequences of two oriental melons (Cucumis melo L. var makuwa).</title>
        <authorList>
            <person name="Kwon S.-Y."/>
        </authorList>
    </citation>
    <scope>NUCLEOTIDE SEQUENCE [LARGE SCALE GENOMIC DNA]</scope>
    <source>
        <strain evidence="6">cv. Chang Bougi</strain>
        <strain evidence="5">cv. SW 3</strain>
        <tissue evidence="3">Leaf</tissue>
    </source>
</reference>
<name>A0A5A7T2J7_CUCMM</name>
<dbReference type="Pfam" id="PF05922">
    <property type="entry name" value="Inhibitor_I9"/>
    <property type="match status" value="1"/>
</dbReference>
<feature type="compositionally biased region" description="Low complexity" evidence="1">
    <location>
        <begin position="7"/>
        <end position="20"/>
    </location>
</feature>
<feature type="region of interest" description="Disordered" evidence="1">
    <location>
        <begin position="1"/>
        <end position="39"/>
    </location>
</feature>
<dbReference type="EMBL" id="SSTD01013395">
    <property type="protein sequence ID" value="TYK06643.1"/>
    <property type="molecule type" value="Genomic_DNA"/>
</dbReference>
<evidence type="ECO:0000259" key="2">
    <source>
        <dbReference type="Pfam" id="PF05922"/>
    </source>
</evidence>
<keyword evidence="3" id="KW-0378">Hydrolase</keyword>
<keyword evidence="3" id="KW-0645">Protease</keyword>
<organism evidence="3 5">
    <name type="scientific">Cucumis melo var. makuwa</name>
    <name type="common">Oriental melon</name>
    <dbReference type="NCBI Taxonomy" id="1194695"/>
    <lineage>
        <taxon>Eukaryota</taxon>
        <taxon>Viridiplantae</taxon>
        <taxon>Streptophyta</taxon>
        <taxon>Embryophyta</taxon>
        <taxon>Tracheophyta</taxon>
        <taxon>Spermatophyta</taxon>
        <taxon>Magnoliopsida</taxon>
        <taxon>eudicotyledons</taxon>
        <taxon>Gunneridae</taxon>
        <taxon>Pentapetalae</taxon>
        <taxon>rosids</taxon>
        <taxon>fabids</taxon>
        <taxon>Cucurbitales</taxon>
        <taxon>Cucurbitaceae</taxon>
        <taxon>Benincaseae</taxon>
        <taxon>Cucumis</taxon>
    </lineage>
</organism>
<dbReference type="InterPro" id="IPR010259">
    <property type="entry name" value="S8pro/Inhibitor_I9"/>
</dbReference>
<dbReference type="GO" id="GO:0008233">
    <property type="term" value="F:peptidase activity"/>
    <property type="evidence" value="ECO:0007669"/>
    <property type="project" value="UniProtKB-KW"/>
</dbReference>
<dbReference type="STRING" id="1194695.A0A5A7T2J7"/>
<accession>A0A5A7T2J7</accession>
<dbReference type="Proteomes" id="UP000321393">
    <property type="component" value="Unassembled WGS sequence"/>
</dbReference>
<protein>
    <submittedName>
        <fullName evidence="3">Subtilisin-like protease SBT3.17 isoform X1</fullName>
    </submittedName>
</protein>